<accession>A0ABV0ZUG2</accession>
<dbReference type="EMBL" id="JAHRIP010075257">
    <property type="protein sequence ID" value="MEQ2309621.1"/>
    <property type="molecule type" value="Genomic_DNA"/>
</dbReference>
<name>A0ABV0ZUG2_9TELE</name>
<keyword evidence="3" id="KW-1185">Reference proteome</keyword>
<feature type="signal peptide" evidence="1">
    <location>
        <begin position="1"/>
        <end position="27"/>
    </location>
</feature>
<dbReference type="Proteomes" id="UP001469553">
    <property type="component" value="Unassembled WGS sequence"/>
</dbReference>
<sequence length="120" mass="14007">MTQQHMFPLQNCTSFIHLRLLSFFTFGFTPLHSPASPPNAAAALGFWNGRNWFRRPPYQFRISHQPSQPRGFSLILHWLNWFLLHFTGHRAILIKNKLFQYKRNTFPTLLLAAVAIVTSI</sequence>
<evidence type="ECO:0000256" key="1">
    <source>
        <dbReference type="SAM" id="SignalP"/>
    </source>
</evidence>
<evidence type="ECO:0000313" key="2">
    <source>
        <dbReference type="EMBL" id="MEQ2309621.1"/>
    </source>
</evidence>
<reference evidence="2 3" key="1">
    <citation type="submission" date="2021-06" db="EMBL/GenBank/DDBJ databases">
        <authorList>
            <person name="Palmer J.M."/>
        </authorList>
    </citation>
    <scope>NUCLEOTIDE SEQUENCE [LARGE SCALE GENOMIC DNA]</scope>
    <source>
        <strain evidence="2 3">AS_MEX2019</strain>
        <tissue evidence="2">Muscle</tissue>
    </source>
</reference>
<evidence type="ECO:0000313" key="3">
    <source>
        <dbReference type="Proteomes" id="UP001469553"/>
    </source>
</evidence>
<comment type="caution">
    <text evidence="2">The sequence shown here is derived from an EMBL/GenBank/DDBJ whole genome shotgun (WGS) entry which is preliminary data.</text>
</comment>
<keyword evidence="1" id="KW-0732">Signal</keyword>
<gene>
    <name evidence="2" type="ORF">AMECASPLE_000739</name>
</gene>
<organism evidence="2 3">
    <name type="scientific">Ameca splendens</name>
    <dbReference type="NCBI Taxonomy" id="208324"/>
    <lineage>
        <taxon>Eukaryota</taxon>
        <taxon>Metazoa</taxon>
        <taxon>Chordata</taxon>
        <taxon>Craniata</taxon>
        <taxon>Vertebrata</taxon>
        <taxon>Euteleostomi</taxon>
        <taxon>Actinopterygii</taxon>
        <taxon>Neopterygii</taxon>
        <taxon>Teleostei</taxon>
        <taxon>Neoteleostei</taxon>
        <taxon>Acanthomorphata</taxon>
        <taxon>Ovalentaria</taxon>
        <taxon>Atherinomorphae</taxon>
        <taxon>Cyprinodontiformes</taxon>
        <taxon>Goodeidae</taxon>
        <taxon>Ameca</taxon>
    </lineage>
</organism>
<feature type="chain" id="PRO_5046121183" evidence="1">
    <location>
        <begin position="28"/>
        <end position="120"/>
    </location>
</feature>
<proteinExistence type="predicted"/>
<protein>
    <submittedName>
        <fullName evidence="2">Uncharacterized protein</fullName>
    </submittedName>
</protein>